<dbReference type="Gene3D" id="2.60.120.10">
    <property type="entry name" value="Jelly Rolls"/>
    <property type="match status" value="2"/>
</dbReference>
<evidence type="ECO:0000259" key="2">
    <source>
        <dbReference type="PROSITE" id="PS50042"/>
    </source>
</evidence>
<keyword evidence="4" id="KW-1185">Reference proteome</keyword>
<dbReference type="AlphaFoldDB" id="A0A290Q8X6"/>
<proteinExistence type="predicted"/>
<dbReference type="InterPro" id="IPR050503">
    <property type="entry name" value="cAMP-dep_PK_reg_su-like"/>
</dbReference>
<dbReference type="PANTHER" id="PTHR11635:SF152">
    <property type="entry name" value="CAMP-DEPENDENT PROTEIN KINASE TYPE I REGULATORY SUBUNIT-RELATED"/>
    <property type="match status" value="1"/>
</dbReference>
<sequence length="654" mass="73263">MDEQLVLTAQTLRLNPNVQRADMSGGVSVLKNVPARRYLTVTLDQWNLLRNFATPATVPDVLRAVILNRSCVPLREYYELILKAQRAGVLRLERQTEPDERARRWAVPLNAWVPIIFGWLSLIAAVTLLITRPFTWPAPFPAGALDVFIGWALLCLGLSAGSALAASTLVWGGGEIYDPKLNLIRPTPYFGVNLEDACMTSRLTQVGVWSAKFMPVTLTAALLWWYQPAWGLLHVIAVLVILRPGAGGVITPILSVLFRGQILDTHKNMSFSPNRRWKIRLKFGVARVKAVYVAARLVWGAAWCFLLLSVVLNATDRKVREVLGSGEYWREAGQYFAMAAIGSLLVFIGRPVARSLWVRSRARYREIVQMLHRWGAKPEEVSNPDAIARLLADSLIFRRLPPAERAELVKRAKPQVFKAWSLIRKFSDKSNEVGIILSGGVAVYRRMKSGRAERVLELGEGDVFGAHALLDTGRPEAQVRALTPVIALILPLEEFQQRVVAKLGVPLANDLVHKVPFLRRLSFCRSWHPQAVARFAQISSVIAYNEEETIVAERQDSHQFYVVYEGRVIVSRGKRILSRLGPGGFFGEIGLLQNSSAIADVRTKENVRCLVFSKADFLRFMTHNPLVGLQLEEISSQRLGHPLFPLNSHSFDVR</sequence>
<evidence type="ECO:0000313" key="4">
    <source>
        <dbReference type="Proteomes" id="UP000217265"/>
    </source>
</evidence>
<feature type="transmembrane region" description="Helical" evidence="1">
    <location>
        <begin position="111"/>
        <end position="131"/>
    </location>
</feature>
<dbReference type="CDD" id="cd00038">
    <property type="entry name" value="CAP_ED"/>
    <property type="match status" value="2"/>
</dbReference>
<dbReference type="KEGG" id="vbh:CMV30_14695"/>
<dbReference type="InterPro" id="IPR000595">
    <property type="entry name" value="cNMP-bd_dom"/>
</dbReference>
<feature type="transmembrane region" description="Helical" evidence="1">
    <location>
        <begin position="332"/>
        <end position="353"/>
    </location>
</feature>
<dbReference type="GO" id="GO:0005952">
    <property type="term" value="C:cAMP-dependent protein kinase complex"/>
    <property type="evidence" value="ECO:0007669"/>
    <property type="project" value="InterPro"/>
</dbReference>
<keyword evidence="1" id="KW-1133">Transmembrane helix</keyword>
<gene>
    <name evidence="3" type="ORF">CMV30_14695</name>
</gene>
<dbReference type="RefSeq" id="WP_096056730.1">
    <property type="nucleotide sequence ID" value="NZ_CP023344.1"/>
</dbReference>
<dbReference type="PANTHER" id="PTHR11635">
    <property type="entry name" value="CAMP-DEPENDENT PROTEIN KINASE REGULATORY CHAIN"/>
    <property type="match status" value="1"/>
</dbReference>
<dbReference type="EMBL" id="CP023344">
    <property type="protein sequence ID" value="ATC65099.1"/>
    <property type="molecule type" value="Genomic_DNA"/>
</dbReference>
<name>A0A290Q8X6_9BACT</name>
<dbReference type="InterPro" id="IPR014710">
    <property type="entry name" value="RmlC-like_jellyroll"/>
</dbReference>
<dbReference type="PROSITE" id="PS50042">
    <property type="entry name" value="CNMP_BINDING_3"/>
    <property type="match status" value="2"/>
</dbReference>
<dbReference type="InterPro" id="IPR018490">
    <property type="entry name" value="cNMP-bd_dom_sf"/>
</dbReference>
<keyword evidence="1" id="KW-0812">Transmembrane</keyword>
<feature type="transmembrane region" description="Helical" evidence="1">
    <location>
        <begin position="290"/>
        <end position="312"/>
    </location>
</feature>
<dbReference type="GO" id="GO:0005829">
    <property type="term" value="C:cytosol"/>
    <property type="evidence" value="ECO:0007669"/>
    <property type="project" value="TreeGrafter"/>
</dbReference>
<dbReference type="Proteomes" id="UP000217265">
    <property type="component" value="Chromosome"/>
</dbReference>
<feature type="domain" description="Cyclic nucleotide-binding" evidence="2">
    <location>
        <begin position="396"/>
        <end position="497"/>
    </location>
</feature>
<reference evidence="3 4" key="1">
    <citation type="submission" date="2017-09" db="EMBL/GenBank/DDBJ databases">
        <title>Complete genome sequence of Verrucomicrobial strain HZ-65, isolated from freshwater.</title>
        <authorList>
            <person name="Choi A."/>
        </authorList>
    </citation>
    <scope>NUCLEOTIDE SEQUENCE [LARGE SCALE GENOMIC DNA]</scope>
    <source>
        <strain evidence="3 4">HZ-65</strain>
    </source>
</reference>
<protein>
    <recommendedName>
        <fullName evidence="2">Cyclic nucleotide-binding domain-containing protein</fullName>
    </recommendedName>
</protein>
<feature type="transmembrane region" description="Helical" evidence="1">
    <location>
        <begin position="232"/>
        <end position="258"/>
    </location>
</feature>
<dbReference type="OrthoDB" id="180043at2"/>
<keyword evidence="1" id="KW-0472">Membrane</keyword>
<dbReference type="Pfam" id="PF00027">
    <property type="entry name" value="cNMP_binding"/>
    <property type="match status" value="2"/>
</dbReference>
<organism evidence="3 4">
    <name type="scientific">Nibricoccus aquaticus</name>
    <dbReference type="NCBI Taxonomy" id="2576891"/>
    <lineage>
        <taxon>Bacteria</taxon>
        <taxon>Pseudomonadati</taxon>
        <taxon>Verrucomicrobiota</taxon>
        <taxon>Opitutia</taxon>
        <taxon>Opitutales</taxon>
        <taxon>Opitutaceae</taxon>
        <taxon>Nibricoccus</taxon>
    </lineage>
</organism>
<feature type="transmembrane region" description="Helical" evidence="1">
    <location>
        <begin position="206"/>
        <end position="226"/>
    </location>
</feature>
<dbReference type="SMART" id="SM00100">
    <property type="entry name" value="cNMP"/>
    <property type="match status" value="2"/>
</dbReference>
<feature type="domain" description="Cyclic nucleotide-binding" evidence="2">
    <location>
        <begin position="544"/>
        <end position="621"/>
    </location>
</feature>
<evidence type="ECO:0000313" key="3">
    <source>
        <dbReference type="EMBL" id="ATC65099.1"/>
    </source>
</evidence>
<dbReference type="SUPFAM" id="SSF51206">
    <property type="entry name" value="cAMP-binding domain-like"/>
    <property type="match status" value="2"/>
</dbReference>
<evidence type="ECO:0000256" key="1">
    <source>
        <dbReference type="SAM" id="Phobius"/>
    </source>
</evidence>
<accession>A0A290Q8X6</accession>
<feature type="transmembrane region" description="Helical" evidence="1">
    <location>
        <begin position="151"/>
        <end position="171"/>
    </location>
</feature>